<dbReference type="GO" id="GO:0046872">
    <property type="term" value="F:metal ion binding"/>
    <property type="evidence" value="ECO:0007669"/>
    <property type="project" value="UniProtKB-KW"/>
</dbReference>
<feature type="binding site" evidence="7">
    <location>
        <position position="256"/>
    </location>
    <ligand>
        <name>substrate</name>
    </ligand>
</feature>
<dbReference type="CDD" id="cd00854">
    <property type="entry name" value="NagA"/>
    <property type="match status" value="1"/>
</dbReference>
<gene>
    <name evidence="10" type="primary">nagA</name>
    <name evidence="10" type="ORF">GCM10010995_21110</name>
</gene>
<dbReference type="GO" id="GO:0006046">
    <property type="term" value="P:N-acetylglucosamine catabolic process"/>
    <property type="evidence" value="ECO:0007669"/>
    <property type="project" value="TreeGrafter"/>
</dbReference>
<evidence type="ECO:0000256" key="8">
    <source>
        <dbReference type="PIRSR" id="PIRSR038994-3"/>
    </source>
</evidence>
<reference evidence="10" key="2">
    <citation type="submission" date="2020-09" db="EMBL/GenBank/DDBJ databases">
        <authorList>
            <person name="Sun Q."/>
            <person name="Zhou Y."/>
        </authorList>
    </citation>
    <scope>NUCLEOTIDE SEQUENCE</scope>
    <source>
        <strain evidence="10">CGMCC 1.15758</strain>
    </source>
</reference>
<feature type="binding site" evidence="7">
    <location>
        <position position="145"/>
    </location>
    <ligand>
        <name>substrate</name>
    </ligand>
</feature>
<dbReference type="EMBL" id="BMJS01000027">
    <property type="protein sequence ID" value="GGG03468.1"/>
    <property type="molecule type" value="Genomic_DNA"/>
</dbReference>
<dbReference type="PANTHER" id="PTHR11113">
    <property type="entry name" value="N-ACETYLGLUCOSAMINE-6-PHOSPHATE DEACETYLASE"/>
    <property type="match status" value="1"/>
</dbReference>
<feature type="binding site" evidence="8">
    <location>
        <position position="200"/>
    </location>
    <ligand>
        <name>Zn(2+)</name>
        <dbReference type="ChEBI" id="CHEBI:29105"/>
    </ligand>
</feature>
<name>A0A8J3EA26_9GAMM</name>
<keyword evidence="4 5" id="KW-0119">Carbohydrate metabolism</keyword>
<dbReference type="Gene3D" id="3.20.20.140">
    <property type="entry name" value="Metal-dependent hydrolases"/>
    <property type="match status" value="1"/>
</dbReference>
<evidence type="ECO:0000313" key="11">
    <source>
        <dbReference type="Proteomes" id="UP000636949"/>
    </source>
</evidence>
<proteinExistence type="inferred from homology"/>
<dbReference type="PANTHER" id="PTHR11113:SF14">
    <property type="entry name" value="N-ACETYLGLUCOSAMINE-6-PHOSPHATE DEACETYLASE"/>
    <property type="match status" value="1"/>
</dbReference>
<dbReference type="NCBIfam" id="TIGR00221">
    <property type="entry name" value="nagA"/>
    <property type="match status" value="1"/>
</dbReference>
<evidence type="ECO:0000256" key="1">
    <source>
        <dbReference type="ARBA" id="ARBA00010716"/>
    </source>
</evidence>
<evidence type="ECO:0000256" key="6">
    <source>
        <dbReference type="PIRSR" id="PIRSR038994-1"/>
    </source>
</evidence>
<feature type="binding site" evidence="7">
    <location>
        <begin position="312"/>
        <end position="314"/>
    </location>
    <ligand>
        <name>substrate</name>
    </ligand>
</feature>
<sequence length="382" mass="41168">MQSYRITGAQIVTKDAVLEGEIAVECGKIMAVGEPHSSFSHLPIVEYHQSDKVIPGFIDTHIHGSCGCDVMDGEIESLKVITSSLYRQGVTSFLATTMTQTEAAISKALNNVADFNKSHAHGRHFANILGVHLEGPFISLDKIGAQNPEFLQESSIAKLKSWQHKANHLVKKITLAPEMLGANHVIDWCVSEQVIASIGHTNCTAKEALVAIDRGCSQATHLFNAMSGIDHRKPGAATALLMSEKVVAELIVDGVHLAPEIVDMVYRVKGADGILLVTDAMSAQAHGEGVFDLGGQKVIVKNNEARLENGVLAGSVLTMNNALKNMLTYSDCSLPEIVKMTSYNAAKSLNMHHCKGDIKKGADADLVVVDKHFQIKQVFKAS</sequence>
<dbReference type="InterPro" id="IPR032466">
    <property type="entry name" value="Metal_Hydrolase"/>
</dbReference>
<dbReference type="InterPro" id="IPR003764">
    <property type="entry name" value="GlcNAc_6-P_deAcase"/>
</dbReference>
<feature type="domain" description="Amidohydrolase-related" evidence="9">
    <location>
        <begin position="53"/>
        <end position="378"/>
    </location>
</feature>
<dbReference type="PIRSF" id="PIRSF038994">
    <property type="entry name" value="NagA"/>
    <property type="match status" value="1"/>
</dbReference>
<comment type="cofactor">
    <cofactor evidence="8">
        <name>a divalent metal cation</name>
        <dbReference type="ChEBI" id="CHEBI:60240"/>
    </cofactor>
    <text evidence="8">Binds 1 divalent metal cation per subunit.</text>
</comment>
<evidence type="ECO:0000259" key="9">
    <source>
        <dbReference type="Pfam" id="PF01979"/>
    </source>
</evidence>
<protein>
    <submittedName>
        <fullName evidence="10">N-acetylglucosamine-6-phosphate deacetylase</fullName>
    </submittedName>
</protein>
<dbReference type="GO" id="GO:0008448">
    <property type="term" value="F:N-acetylglucosamine-6-phosphate deacetylase activity"/>
    <property type="evidence" value="ECO:0007669"/>
    <property type="project" value="InterPro"/>
</dbReference>
<dbReference type="RefSeq" id="WP_117003435.1">
    <property type="nucleotide sequence ID" value="NZ_BMJS01000027.1"/>
</dbReference>
<evidence type="ECO:0000313" key="10">
    <source>
        <dbReference type="EMBL" id="GGG03468.1"/>
    </source>
</evidence>
<evidence type="ECO:0000256" key="7">
    <source>
        <dbReference type="PIRSR" id="PIRSR038994-2"/>
    </source>
</evidence>
<evidence type="ECO:0000256" key="2">
    <source>
        <dbReference type="ARBA" id="ARBA00022723"/>
    </source>
</evidence>
<dbReference type="Proteomes" id="UP000636949">
    <property type="component" value="Unassembled WGS sequence"/>
</dbReference>
<dbReference type="InterPro" id="IPR006680">
    <property type="entry name" value="Amidohydro-rel"/>
</dbReference>
<dbReference type="OrthoDB" id="9776488at2"/>
<feature type="binding site" evidence="8">
    <location>
        <position position="134"/>
    </location>
    <ligand>
        <name>Zn(2+)</name>
        <dbReference type="ChEBI" id="CHEBI:29105"/>
    </ligand>
</feature>
<keyword evidence="11" id="KW-1185">Reference proteome</keyword>
<comment type="similarity">
    <text evidence="1 5">Belongs to the metallo-dependent hydrolases superfamily. NagA family.</text>
</comment>
<organism evidence="10 11">
    <name type="scientific">Cysteiniphilum litorale</name>
    <dbReference type="NCBI Taxonomy" id="2056700"/>
    <lineage>
        <taxon>Bacteria</taxon>
        <taxon>Pseudomonadati</taxon>
        <taxon>Pseudomonadota</taxon>
        <taxon>Gammaproteobacteria</taxon>
        <taxon>Thiotrichales</taxon>
        <taxon>Fastidiosibacteraceae</taxon>
        <taxon>Cysteiniphilum</taxon>
    </lineage>
</organism>
<comment type="caution">
    <text evidence="10">The sequence shown here is derived from an EMBL/GenBank/DDBJ whole genome shotgun (WGS) entry which is preliminary data.</text>
</comment>
<feature type="binding site" evidence="7">
    <location>
        <position position="232"/>
    </location>
    <ligand>
        <name>substrate</name>
    </ligand>
</feature>
<keyword evidence="3 5" id="KW-0378">Hydrolase</keyword>
<keyword evidence="2 8" id="KW-0479">Metal-binding</keyword>
<feature type="binding site" evidence="8">
    <location>
        <position position="221"/>
    </location>
    <ligand>
        <name>Zn(2+)</name>
        <dbReference type="ChEBI" id="CHEBI:29105"/>
    </ligand>
</feature>
<dbReference type="Pfam" id="PF01979">
    <property type="entry name" value="Amidohydro_1"/>
    <property type="match status" value="1"/>
</dbReference>
<dbReference type="FunFam" id="3.20.20.140:FF:000004">
    <property type="entry name" value="N-acetylglucosamine-6-phosphate deacetylase"/>
    <property type="match status" value="1"/>
</dbReference>
<evidence type="ECO:0000256" key="3">
    <source>
        <dbReference type="ARBA" id="ARBA00022801"/>
    </source>
</evidence>
<reference evidence="10" key="1">
    <citation type="journal article" date="2014" name="Int. J. Syst. Evol. Microbiol.">
        <title>Complete genome sequence of Corynebacterium casei LMG S-19264T (=DSM 44701T), isolated from a smear-ripened cheese.</title>
        <authorList>
            <consortium name="US DOE Joint Genome Institute (JGI-PGF)"/>
            <person name="Walter F."/>
            <person name="Albersmeier A."/>
            <person name="Kalinowski J."/>
            <person name="Ruckert C."/>
        </authorList>
    </citation>
    <scope>NUCLEOTIDE SEQUENCE</scope>
    <source>
        <strain evidence="10">CGMCC 1.15758</strain>
    </source>
</reference>
<dbReference type="InterPro" id="IPR011059">
    <property type="entry name" value="Metal-dep_hydrolase_composite"/>
</dbReference>
<feature type="binding site" evidence="7">
    <location>
        <begin position="224"/>
        <end position="225"/>
    </location>
    <ligand>
        <name>substrate</name>
    </ligand>
</feature>
<dbReference type="SUPFAM" id="SSF51556">
    <property type="entry name" value="Metallo-dependent hydrolases"/>
    <property type="match status" value="1"/>
</dbReference>
<evidence type="ECO:0000256" key="5">
    <source>
        <dbReference type="PIRNR" id="PIRNR038994"/>
    </source>
</evidence>
<dbReference type="AlphaFoldDB" id="A0A8J3EA26"/>
<dbReference type="SUPFAM" id="SSF51338">
    <property type="entry name" value="Composite domain of metallo-dependent hydrolases"/>
    <property type="match status" value="1"/>
</dbReference>
<dbReference type="Gene3D" id="2.30.40.10">
    <property type="entry name" value="Urease, subunit C, domain 1"/>
    <property type="match status" value="1"/>
</dbReference>
<accession>A0A8J3EA26</accession>
<feature type="active site" description="Proton donor/acceptor" evidence="6">
    <location>
        <position position="279"/>
    </location>
</feature>
<evidence type="ECO:0000256" key="4">
    <source>
        <dbReference type="ARBA" id="ARBA00023277"/>
    </source>
</evidence>